<dbReference type="InterPro" id="IPR036390">
    <property type="entry name" value="WH_DNA-bd_sf"/>
</dbReference>
<organism evidence="5 6">
    <name type="scientific">Streptomyces durmitorensis</name>
    <dbReference type="NCBI Taxonomy" id="319947"/>
    <lineage>
        <taxon>Bacteria</taxon>
        <taxon>Bacillati</taxon>
        <taxon>Actinomycetota</taxon>
        <taxon>Actinomycetes</taxon>
        <taxon>Kitasatosporales</taxon>
        <taxon>Streptomycetaceae</taxon>
        <taxon>Streptomyces</taxon>
    </lineage>
</organism>
<evidence type="ECO:0000256" key="2">
    <source>
        <dbReference type="ARBA" id="ARBA00023125"/>
    </source>
</evidence>
<dbReference type="Pfam" id="PF12840">
    <property type="entry name" value="HTH_20"/>
    <property type="match status" value="1"/>
</dbReference>
<evidence type="ECO:0000313" key="6">
    <source>
        <dbReference type="Proteomes" id="UP000829992"/>
    </source>
</evidence>
<keyword evidence="2" id="KW-0238">DNA-binding</keyword>
<evidence type="ECO:0000259" key="4">
    <source>
        <dbReference type="SMART" id="SM00418"/>
    </source>
</evidence>
<gene>
    <name evidence="5" type="ORF">M4V62_11815</name>
</gene>
<feature type="domain" description="HTH arsR-type" evidence="4">
    <location>
        <begin position="12"/>
        <end position="83"/>
    </location>
</feature>
<dbReference type="CDD" id="cd00090">
    <property type="entry name" value="HTH_ARSR"/>
    <property type="match status" value="1"/>
</dbReference>
<name>A0ABY4PS09_9ACTN</name>
<evidence type="ECO:0000313" key="5">
    <source>
        <dbReference type="EMBL" id="UQT55728.1"/>
    </source>
</evidence>
<dbReference type="Proteomes" id="UP000829992">
    <property type="component" value="Chromosome"/>
</dbReference>
<keyword evidence="1" id="KW-0805">Transcription regulation</keyword>
<accession>A0ABY4PS09</accession>
<protein>
    <submittedName>
        <fullName evidence="5">Winged helix-turn-helix domain-containing protein</fullName>
    </submittedName>
</protein>
<dbReference type="RefSeq" id="WP_249587216.1">
    <property type="nucleotide sequence ID" value="NZ_BAAAQL010000008.1"/>
</dbReference>
<dbReference type="SMART" id="SM00418">
    <property type="entry name" value="HTH_ARSR"/>
    <property type="match status" value="1"/>
</dbReference>
<dbReference type="EMBL" id="CP097289">
    <property type="protein sequence ID" value="UQT55728.1"/>
    <property type="molecule type" value="Genomic_DNA"/>
</dbReference>
<dbReference type="InterPro" id="IPR001845">
    <property type="entry name" value="HTH_ArsR_DNA-bd_dom"/>
</dbReference>
<dbReference type="SUPFAM" id="SSF46785">
    <property type="entry name" value="Winged helix' DNA-binding domain"/>
    <property type="match status" value="1"/>
</dbReference>
<dbReference type="InterPro" id="IPR011991">
    <property type="entry name" value="ArsR-like_HTH"/>
</dbReference>
<keyword evidence="6" id="KW-1185">Reference proteome</keyword>
<dbReference type="PANTHER" id="PTHR33154:SF33">
    <property type="entry name" value="TRANSCRIPTIONAL REPRESSOR SDPR"/>
    <property type="match status" value="1"/>
</dbReference>
<proteinExistence type="predicted"/>
<dbReference type="InterPro" id="IPR036388">
    <property type="entry name" value="WH-like_DNA-bd_sf"/>
</dbReference>
<keyword evidence="3" id="KW-0804">Transcription</keyword>
<evidence type="ECO:0000256" key="3">
    <source>
        <dbReference type="ARBA" id="ARBA00023163"/>
    </source>
</evidence>
<dbReference type="Gene3D" id="1.10.10.10">
    <property type="entry name" value="Winged helix-like DNA-binding domain superfamily/Winged helix DNA-binding domain"/>
    <property type="match status" value="1"/>
</dbReference>
<dbReference type="PANTHER" id="PTHR33154">
    <property type="entry name" value="TRANSCRIPTIONAL REGULATOR, ARSR FAMILY"/>
    <property type="match status" value="1"/>
</dbReference>
<dbReference type="InterPro" id="IPR051081">
    <property type="entry name" value="HTH_MetalResp_TranReg"/>
</dbReference>
<reference evidence="5 6" key="1">
    <citation type="submission" date="2022-05" db="EMBL/GenBank/DDBJ databases">
        <authorList>
            <person name="Zhou X."/>
            <person name="Li K."/>
            <person name="Man Y."/>
        </authorList>
    </citation>
    <scope>NUCLEOTIDE SEQUENCE [LARGE SCALE GENOMIC DNA]</scope>
    <source>
        <strain evidence="5 6">MS405</strain>
    </source>
</reference>
<evidence type="ECO:0000256" key="1">
    <source>
        <dbReference type="ARBA" id="ARBA00023015"/>
    </source>
</evidence>
<sequence>MRRMNGDHMLRAALAIANPHRMRVVAALSGKRSYVSELARELGISRALLQVHLRKLEAAELVTAELQLSEDGKAMKYYEVTQFAVLLTPETIADAAKTLTLPSDGSQSGRKESSDG</sequence>